<evidence type="ECO:0000313" key="2">
    <source>
        <dbReference type="EMBL" id="MFD2164288.1"/>
    </source>
</evidence>
<reference evidence="3" key="1">
    <citation type="journal article" date="2019" name="Int. J. Syst. Evol. Microbiol.">
        <title>The Global Catalogue of Microorganisms (GCM) 10K type strain sequencing project: providing services to taxonomists for standard genome sequencing and annotation.</title>
        <authorList>
            <consortium name="The Broad Institute Genomics Platform"/>
            <consortium name="The Broad Institute Genome Sequencing Center for Infectious Disease"/>
            <person name="Wu L."/>
            <person name="Ma J."/>
        </authorList>
    </citation>
    <scope>NUCLEOTIDE SEQUENCE [LARGE SCALE GENOMIC DNA]</scope>
    <source>
        <strain evidence="3">KCTC 42217</strain>
    </source>
</reference>
<gene>
    <name evidence="2" type="ORF">ACFSJU_17900</name>
</gene>
<comment type="caution">
    <text evidence="2">The sequence shown here is derived from an EMBL/GenBank/DDBJ whole genome shotgun (WGS) entry which is preliminary data.</text>
</comment>
<dbReference type="Proteomes" id="UP001597387">
    <property type="component" value="Unassembled WGS sequence"/>
</dbReference>
<dbReference type="RefSeq" id="WP_255904181.1">
    <property type="nucleotide sequence ID" value="NZ_JAFMZO010000004.1"/>
</dbReference>
<proteinExistence type="predicted"/>
<keyword evidence="3" id="KW-1185">Reference proteome</keyword>
<protein>
    <submittedName>
        <fullName evidence="2">Uncharacterized protein</fullName>
    </submittedName>
</protein>
<dbReference type="EMBL" id="JBHUHZ010000003">
    <property type="protein sequence ID" value="MFD2164288.1"/>
    <property type="molecule type" value="Genomic_DNA"/>
</dbReference>
<evidence type="ECO:0000256" key="1">
    <source>
        <dbReference type="SAM" id="MobiDB-lite"/>
    </source>
</evidence>
<accession>A0ABW4ZQ80</accession>
<sequence>MMDEQNFGGLIPENHTGKKTDASFTEDYKSKEEAYTAYKAAKERLLNISQWHSYAGSGTADFKLTDARGAPVNRLAREGDHFRINIPGPGSDTGDGYDWVQIQAIQESSNPELDQELVAITVQPASNPQNEKRDVAHFFKDIASSTFIVQRRALQVSAEVHGRNEQPNTNTEKIIDKARNMLVAAGAILGLSEIQWKSLTKGLIKP</sequence>
<evidence type="ECO:0000313" key="3">
    <source>
        <dbReference type="Proteomes" id="UP001597387"/>
    </source>
</evidence>
<feature type="compositionally biased region" description="Basic and acidic residues" evidence="1">
    <location>
        <begin position="15"/>
        <end position="24"/>
    </location>
</feature>
<feature type="region of interest" description="Disordered" evidence="1">
    <location>
        <begin position="1"/>
        <end position="24"/>
    </location>
</feature>
<organism evidence="2 3">
    <name type="scientific">Paradesertivirga mongoliensis</name>
    <dbReference type="NCBI Taxonomy" id="2100740"/>
    <lineage>
        <taxon>Bacteria</taxon>
        <taxon>Pseudomonadati</taxon>
        <taxon>Bacteroidota</taxon>
        <taxon>Sphingobacteriia</taxon>
        <taxon>Sphingobacteriales</taxon>
        <taxon>Sphingobacteriaceae</taxon>
        <taxon>Paradesertivirga</taxon>
    </lineage>
</organism>
<name>A0ABW4ZQ80_9SPHI</name>